<comment type="caution">
    <text evidence="2">The sequence shown here is derived from an EMBL/GenBank/DDBJ whole genome shotgun (WGS) entry which is preliminary data.</text>
</comment>
<feature type="transmembrane region" description="Helical" evidence="1">
    <location>
        <begin position="169"/>
        <end position="187"/>
    </location>
</feature>
<feature type="transmembrane region" description="Helical" evidence="1">
    <location>
        <begin position="228"/>
        <end position="254"/>
    </location>
</feature>
<keyword evidence="1" id="KW-1133">Transmembrane helix</keyword>
<dbReference type="EMBL" id="JALAAR010000009">
    <property type="protein sequence ID" value="MEH8017946.1"/>
    <property type="molecule type" value="Genomic_DNA"/>
</dbReference>
<gene>
    <name evidence="2" type="ORF">MN202_11915</name>
</gene>
<name>A0ABU8C8H1_9GAMM</name>
<organism evidence="2 3">
    <name type="scientific">Rheinheimera muenzenbergensis</name>
    <dbReference type="NCBI Taxonomy" id="1193628"/>
    <lineage>
        <taxon>Bacteria</taxon>
        <taxon>Pseudomonadati</taxon>
        <taxon>Pseudomonadota</taxon>
        <taxon>Gammaproteobacteria</taxon>
        <taxon>Chromatiales</taxon>
        <taxon>Chromatiaceae</taxon>
        <taxon>Rheinheimera</taxon>
    </lineage>
</organism>
<dbReference type="RefSeq" id="WP_335736355.1">
    <property type="nucleotide sequence ID" value="NZ_JALAAR010000009.1"/>
</dbReference>
<sequence length="309" mass="33621">MRVPNSHSYANHKAEQIKTAQRQAELEHVLEKHHTTLVVMNSAEFIELALNIKQQNGMTAKQAQQWLVSLLQLKSDADKIWQTYESNIKFIAGFAAIGLDAGALTVIAKDLKRSGNAFAKYQVQKFQGQQHIILEGYAGMRKHLTGTRYLASNPKIVSMGIGELGAVNAIKVGFIVSVVVSVSFHGLDQLMNDQRTLHHFVGGVAADMVYSVVVSVVSWALVAKYVGAASMMAIGPMLAVVVIGTAFAFGVYFLDNKIQLSAKTAAMLAQLEADITAAKAGSKALHADYVSDKESFLKKLFAIPDLRVF</sequence>
<accession>A0ABU8C8H1</accession>
<feature type="transmembrane region" description="Helical" evidence="1">
    <location>
        <begin position="88"/>
        <end position="108"/>
    </location>
</feature>
<evidence type="ECO:0000256" key="1">
    <source>
        <dbReference type="SAM" id="Phobius"/>
    </source>
</evidence>
<feature type="transmembrane region" description="Helical" evidence="1">
    <location>
        <begin position="199"/>
        <end position="222"/>
    </location>
</feature>
<keyword evidence="1" id="KW-0472">Membrane</keyword>
<protein>
    <submittedName>
        <fullName evidence="2">Uncharacterized protein</fullName>
    </submittedName>
</protein>
<keyword evidence="3" id="KW-1185">Reference proteome</keyword>
<proteinExistence type="predicted"/>
<reference evidence="2 3" key="1">
    <citation type="journal article" date="2023" name="Ecotoxicol. Environ. Saf.">
        <title>Mercury remediation potential of mercury-resistant strain Rheinheimera metallidurans sp. nov. isolated from a municipal waste dumping site.</title>
        <authorList>
            <person name="Yadav V."/>
            <person name="Manjhi A."/>
            <person name="Vadakedath N."/>
        </authorList>
    </citation>
    <scope>NUCLEOTIDE SEQUENCE [LARGE SCALE GENOMIC DNA]</scope>
    <source>
        <strain evidence="2 3">E-49</strain>
    </source>
</reference>
<dbReference type="Proteomes" id="UP001375382">
    <property type="component" value="Unassembled WGS sequence"/>
</dbReference>
<evidence type="ECO:0000313" key="3">
    <source>
        <dbReference type="Proteomes" id="UP001375382"/>
    </source>
</evidence>
<keyword evidence="1" id="KW-0812">Transmembrane</keyword>
<evidence type="ECO:0000313" key="2">
    <source>
        <dbReference type="EMBL" id="MEH8017946.1"/>
    </source>
</evidence>